<evidence type="ECO:0000313" key="3">
    <source>
        <dbReference type="Proteomes" id="UP000321362"/>
    </source>
</evidence>
<organism evidence="2 3">
    <name type="scientific">Mucilaginibacter ginsenosidivorax</name>
    <dbReference type="NCBI Taxonomy" id="862126"/>
    <lineage>
        <taxon>Bacteria</taxon>
        <taxon>Pseudomonadati</taxon>
        <taxon>Bacteroidota</taxon>
        <taxon>Sphingobacteriia</taxon>
        <taxon>Sphingobacteriales</taxon>
        <taxon>Sphingobacteriaceae</taxon>
        <taxon>Mucilaginibacter</taxon>
    </lineage>
</organism>
<keyword evidence="1" id="KW-0812">Transmembrane</keyword>
<keyword evidence="1" id="KW-0472">Membrane</keyword>
<keyword evidence="3" id="KW-1185">Reference proteome</keyword>
<evidence type="ECO:0000313" key="2">
    <source>
        <dbReference type="EMBL" id="QEC74680.1"/>
    </source>
</evidence>
<proteinExistence type="predicted"/>
<reference evidence="2 3" key="1">
    <citation type="journal article" date="2013" name="J. Microbiol.">
        <title>Mucilaginibacter ginsenosidivorax sp. nov., with ginsenoside converting activity isolated from sediment.</title>
        <authorList>
            <person name="Kim J.K."/>
            <person name="Choi T.E."/>
            <person name="Liu Q.M."/>
            <person name="Park H.Y."/>
            <person name="Yi T.H."/>
            <person name="Yoon M.H."/>
            <person name="Kim S.C."/>
            <person name="Im W.T."/>
        </authorList>
    </citation>
    <scope>NUCLEOTIDE SEQUENCE [LARGE SCALE GENOMIC DNA]</scope>
    <source>
        <strain evidence="2 3">KHI28</strain>
    </source>
</reference>
<feature type="transmembrane region" description="Helical" evidence="1">
    <location>
        <begin position="5"/>
        <end position="25"/>
    </location>
</feature>
<dbReference type="Proteomes" id="UP000321362">
    <property type="component" value="Chromosome"/>
</dbReference>
<evidence type="ECO:0000256" key="1">
    <source>
        <dbReference type="SAM" id="Phobius"/>
    </source>
</evidence>
<accession>A0A5B8VTB4</accession>
<gene>
    <name evidence="2" type="ORF">FSB76_01475</name>
</gene>
<dbReference type="KEGG" id="mgk:FSB76_01475"/>
<dbReference type="AlphaFoldDB" id="A0A5B8VTB4"/>
<sequence>MKRKVLILILSIVIVSNLPFFTFFLQEDFTYSNADGTFTYSEEGGKGKSFEGCQRLYGYFLCQHPLKDQGDNELYRTFTIKPWRFWEWGEMIFHNERFKLPYKDSGK</sequence>
<name>A0A5B8VTB4_9SPHI</name>
<protein>
    <submittedName>
        <fullName evidence="2">Uncharacterized protein</fullName>
    </submittedName>
</protein>
<keyword evidence="1" id="KW-1133">Transmembrane helix</keyword>
<dbReference type="EMBL" id="CP042437">
    <property type="protein sequence ID" value="QEC74680.1"/>
    <property type="molecule type" value="Genomic_DNA"/>
</dbReference>
<dbReference type="OrthoDB" id="771644at2"/>
<dbReference type="RefSeq" id="WP_147051839.1">
    <property type="nucleotide sequence ID" value="NZ_CP042437.1"/>
</dbReference>